<dbReference type="VEuPathDB" id="VectorBase:ADIR010747"/>
<dbReference type="InterPro" id="IPR048365">
    <property type="entry name" value="TNP-like_RNaseH_N"/>
</dbReference>
<dbReference type="EnsemblMetazoa" id="ADIR010747-RA">
    <property type="protein sequence ID" value="ADIR010747-PA"/>
    <property type="gene ID" value="ADIR010747"/>
</dbReference>
<accession>A0A182NSV7</accession>
<reference evidence="3" key="1">
    <citation type="submission" date="2013-03" db="EMBL/GenBank/DDBJ databases">
        <title>The Genome Sequence of Anopheles dirus WRAIR2.</title>
        <authorList>
            <consortium name="The Broad Institute Genomics Platform"/>
            <person name="Neafsey D.E."/>
            <person name="Walton C."/>
            <person name="Walker B."/>
            <person name="Young S.K."/>
            <person name="Zeng Q."/>
            <person name="Gargeya S."/>
            <person name="Fitzgerald M."/>
            <person name="Haas B."/>
            <person name="Abouelleil A."/>
            <person name="Allen A.W."/>
            <person name="Alvarado L."/>
            <person name="Arachchi H.M."/>
            <person name="Berlin A.M."/>
            <person name="Chapman S.B."/>
            <person name="Gainer-Dewar J."/>
            <person name="Goldberg J."/>
            <person name="Griggs A."/>
            <person name="Gujja S."/>
            <person name="Hansen M."/>
            <person name="Howarth C."/>
            <person name="Imamovic A."/>
            <person name="Ireland A."/>
            <person name="Larimer J."/>
            <person name="McCowan C."/>
            <person name="Murphy C."/>
            <person name="Pearson M."/>
            <person name="Poon T.W."/>
            <person name="Priest M."/>
            <person name="Roberts A."/>
            <person name="Saif S."/>
            <person name="Shea T."/>
            <person name="Sisk P."/>
            <person name="Sykes S."/>
            <person name="Wortman J."/>
            <person name="Nusbaum C."/>
            <person name="Birren B."/>
        </authorList>
    </citation>
    <scope>NUCLEOTIDE SEQUENCE [LARGE SCALE GENOMIC DNA]</scope>
    <source>
        <strain evidence="3">WRAIR2</strain>
    </source>
</reference>
<name>A0A182NSV7_9DIPT</name>
<dbReference type="STRING" id="7168.A0A182NSV7"/>
<protein>
    <recommendedName>
        <fullName evidence="1">Transposable element P transposase-like RNase H domain-containing protein</fullName>
    </recommendedName>
</protein>
<dbReference type="Proteomes" id="UP000075884">
    <property type="component" value="Unassembled WGS sequence"/>
</dbReference>
<evidence type="ECO:0000313" key="3">
    <source>
        <dbReference type="Proteomes" id="UP000075884"/>
    </source>
</evidence>
<sequence length="287" mass="32601">MATDLHYPLPSISTLQRYAQKLDLKQGILEDVLDLIGNFSENFHSRDRECVLSFDEMKVSKTLEYDPASDEVIGPHDYMQVVMARGLFKKWKQPIFIGFDKPMTKDIILEIIRRLQHKGINVVAILNQDVLKNFFSQVRQVGGVYDHPSPLSSIYRIRMMILGKSPSILRNQTDTNSNNIGEEFITATENIESEYNFDEQNEAFISATVVFSAAEVIPCLPDVEAMEKINGMNIIDGSEIVSTFLKMSYDLCSQSTLIQMKKCLKLLLMTIIQTNAIRNTVTNTSLM</sequence>
<dbReference type="Pfam" id="PF21787">
    <property type="entry name" value="TNP-like_RNaseH_N"/>
    <property type="match status" value="1"/>
</dbReference>
<dbReference type="AlphaFoldDB" id="A0A182NSV7"/>
<evidence type="ECO:0000259" key="1">
    <source>
        <dbReference type="Pfam" id="PF21787"/>
    </source>
</evidence>
<reference evidence="2" key="2">
    <citation type="submission" date="2020-05" db="UniProtKB">
        <authorList>
            <consortium name="EnsemblMetazoa"/>
        </authorList>
    </citation>
    <scope>IDENTIFICATION</scope>
    <source>
        <strain evidence="2">WRAIR2</strain>
    </source>
</reference>
<feature type="domain" description="Transposable element P transposase-like RNase H" evidence="1">
    <location>
        <begin position="25"/>
        <end position="127"/>
    </location>
</feature>
<organism evidence="2 3">
    <name type="scientific">Anopheles dirus</name>
    <dbReference type="NCBI Taxonomy" id="7168"/>
    <lineage>
        <taxon>Eukaryota</taxon>
        <taxon>Metazoa</taxon>
        <taxon>Ecdysozoa</taxon>
        <taxon>Arthropoda</taxon>
        <taxon>Hexapoda</taxon>
        <taxon>Insecta</taxon>
        <taxon>Pterygota</taxon>
        <taxon>Neoptera</taxon>
        <taxon>Endopterygota</taxon>
        <taxon>Diptera</taxon>
        <taxon>Nematocera</taxon>
        <taxon>Culicoidea</taxon>
        <taxon>Culicidae</taxon>
        <taxon>Anophelinae</taxon>
        <taxon>Anopheles</taxon>
    </lineage>
</organism>
<evidence type="ECO:0000313" key="2">
    <source>
        <dbReference type="EnsemblMetazoa" id="ADIR010747-PA"/>
    </source>
</evidence>
<proteinExistence type="predicted"/>
<keyword evidence="3" id="KW-1185">Reference proteome</keyword>